<keyword evidence="4" id="KW-0732">Signal</keyword>
<feature type="domain" description="Multidrug resistance protein MdtA-like barrel-sandwich hybrid" evidence="6">
    <location>
        <begin position="63"/>
        <end position="198"/>
    </location>
</feature>
<dbReference type="Gene3D" id="2.40.50.100">
    <property type="match status" value="1"/>
</dbReference>
<name>A0A6I6D0M0_9GAMM</name>
<evidence type="ECO:0000259" key="5">
    <source>
        <dbReference type="Pfam" id="PF25876"/>
    </source>
</evidence>
<feature type="region of interest" description="Disordered" evidence="3">
    <location>
        <begin position="350"/>
        <end position="372"/>
    </location>
</feature>
<dbReference type="Gene3D" id="2.40.30.170">
    <property type="match status" value="1"/>
</dbReference>
<gene>
    <name evidence="7" type="ORF">GM160_01075</name>
</gene>
<feature type="domain" description="Multidrug resistance protein MdtA-like alpha-helical hairpin" evidence="5">
    <location>
        <begin position="104"/>
        <end position="172"/>
    </location>
</feature>
<dbReference type="Pfam" id="PF25876">
    <property type="entry name" value="HH_MFP_RND"/>
    <property type="match status" value="1"/>
</dbReference>
<evidence type="ECO:0000259" key="6">
    <source>
        <dbReference type="Pfam" id="PF25917"/>
    </source>
</evidence>
<feature type="chain" id="PRO_5026255332" evidence="4">
    <location>
        <begin position="28"/>
        <end position="372"/>
    </location>
</feature>
<dbReference type="Proteomes" id="UP000427716">
    <property type="component" value="Chromosome"/>
</dbReference>
<organism evidence="7 8">
    <name type="scientific">Guyparkeria halophila</name>
    <dbReference type="NCBI Taxonomy" id="47960"/>
    <lineage>
        <taxon>Bacteria</taxon>
        <taxon>Pseudomonadati</taxon>
        <taxon>Pseudomonadota</taxon>
        <taxon>Gammaproteobacteria</taxon>
        <taxon>Chromatiales</taxon>
        <taxon>Thioalkalibacteraceae</taxon>
        <taxon>Guyparkeria</taxon>
    </lineage>
</organism>
<feature type="coiled-coil region" evidence="2">
    <location>
        <begin position="96"/>
        <end position="130"/>
    </location>
</feature>
<comment type="similarity">
    <text evidence="1">Belongs to the membrane fusion protein (MFP) (TC 8.A.1) family.</text>
</comment>
<keyword evidence="2" id="KW-0175">Coiled coil</keyword>
<dbReference type="EMBL" id="CP046415">
    <property type="protein sequence ID" value="QGT77587.1"/>
    <property type="molecule type" value="Genomic_DNA"/>
</dbReference>
<dbReference type="Gene3D" id="2.40.420.20">
    <property type="match status" value="1"/>
</dbReference>
<dbReference type="PANTHER" id="PTHR30469">
    <property type="entry name" value="MULTIDRUG RESISTANCE PROTEIN MDTA"/>
    <property type="match status" value="1"/>
</dbReference>
<dbReference type="SUPFAM" id="SSF111369">
    <property type="entry name" value="HlyD-like secretion proteins"/>
    <property type="match status" value="1"/>
</dbReference>
<keyword evidence="8" id="KW-1185">Reference proteome</keyword>
<dbReference type="KEGG" id="ghl:GM160_01075"/>
<dbReference type="RefSeq" id="WP_156227496.1">
    <property type="nucleotide sequence ID" value="NZ_CP046415.1"/>
</dbReference>
<evidence type="ECO:0000256" key="1">
    <source>
        <dbReference type="ARBA" id="ARBA00009477"/>
    </source>
</evidence>
<proteinExistence type="inferred from homology"/>
<dbReference type="GO" id="GO:1990281">
    <property type="term" value="C:efflux pump complex"/>
    <property type="evidence" value="ECO:0007669"/>
    <property type="project" value="TreeGrafter"/>
</dbReference>
<dbReference type="InterPro" id="IPR006143">
    <property type="entry name" value="RND_pump_MFP"/>
</dbReference>
<feature type="signal peptide" evidence="4">
    <location>
        <begin position="1"/>
        <end position="27"/>
    </location>
</feature>
<dbReference type="InterPro" id="IPR058624">
    <property type="entry name" value="MdtA-like_HH"/>
</dbReference>
<dbReference type="AlphaFoldDB" id="A0A6I6D0M0"/>
<protein>
    <submittedName>
        <fullName evidence="7">Efflux RND transporter periplasmic adaptor subunit</fullName>
    </submittedName>
</protein>
<dbReference type="PANTHER" id="PTHR30469:SF18">
    <property type="entry name" value="RESISTANCE-NODULATION-CELL DIVISION (RND) EFFLUX MEMBRANE FUSION PROTEIN-RELATED"/>
    <property type="match status" value="1"/>
</dbReference>
<reference evidence="7 8" key="1">
    <citation type="submission" date="2019-11" db="EMBL/GenBank/DDBJ databases">
        <authorList>
            <person name="Zhang J."/>
            <person name="Sun C."/>
        </authorList>
    </citation>
    <scope>NUCLEOTIDE SEQUENCE [LARGE SCALE GENOMIC DNA]</scope>
    <source>
        <strain evidence="8">sp2</strain>
    </source>
</reference>
<evidence type="ECO:0000256" key="3">
    <source>
        <dbReference type="SAM" id="MobiDB-lite"/>
    </source>
</evidence>
<accession>A0A6I6D0M0</accession>
<evidence type="ECO:0000256" key="2">
    <source>
        <dbReference type="SAM" id="Coils"/>
    </source>
</evidence>
<dbReference type="NCBIfam" id="TIGR01730">
    <property type="entry name" value="RND_mfp"/>
    <property type="match status" value="1"/>
</dbReference>
<evidence type="ECO:0000256" key="4">
    <source>
        <dbReference type="SAM" id="SignalP"/>
    </source>
</evidence>
<dbReference type="Pfam" id="PF25917">
    <property type="entry name" value="BSH_RND"/>
    <property type="match status" value="1"/>
</dbReference>
<dbReference type="GO" id="GO:0015562">
    <property type="term" value="F:efflux transmembrane transporter activity"/>
    <property type="evidence" value="ECO:0007669"/>
    <property type="project" value="TreeGrafter"/>
</dbReference>
<dbReference type="InterPro" id="IPR058625">
    <property type="entry name" value="MdtA-like_BSH"/>
</dbReference>
<sequence length="372" mass="38858">MAKRPGFFLLLAGLVAALALPTGHALAASESADDDTPVVLVAPVATGVVERAPLVGEVAAETTASVGFQAAGRISKRSVRRGQRVEAGEPLARLDSRDLAARVDSVEAELAQAESEARLAGQELARTRELRERQVASEQALDQAISRERAARARVANTRARLVEARNALDYATLAAPFAGVVVELLADVGDVVATGQPVVRLAANDGRLVEVAVPERRLAGLPETGMARLEGDGVELEATLDSVSGAADPVSRTFAARYRLPAADGRPWSLGQTATLAFRAETSPRRVPIGAVFARDGDSRVFRVVDGRVEAVPVRVSRIEAGHAVIESDLPAGALVVIAGVNRLHDGQAVTPRRGDEVAAGAGDDVEETAP</sequence>
<dbReference type="Gene3D" id="1.10.287.470">
    <property type="entry name" value="Helix hairpin bin"/>
    <property type="match status" value="1"/>
</dbReference>
<evidence type="ECO:0000313" key="8">
    <source>
        <dbReference type="Proteomes" id="UP000427716"/>
    </source>
</evidence>
<evidence type="ECO:0000313" key="7">
    <source>
        <dbReference type="EMBL" id="QGT77587.1"/>
    </source>
</evidence>